<sequence>MAVIDNVEFPFLNLTLRRDLDVLFCRWHTFVTAPQFHEGYWAALRLAKKHHARFWLHDLRLRNNSTEAEREWYDREFVPALKQQLPYGLTIAYLMSPMQRQHIVSETTPVSEVINYEGVLQVRYFENEHDALEWLHACRIRTIPLH</sequence>
<keyword evidence="2" id="KW-1185">Reference proteome</keyword>
<dbReference type="RefSeq" id="WP_377526816.1">
    <property type="nucleotide sequence ID" value="NZ_JBHTLD010000078.1"/>
</dbReference>
<reference evidence="2" key="1">
    <citation type="journal article" date="2019" name="Int. J. Syst. Evol. Microbiol.">
        <title>The Global Catalogue of Microorganisms (GCM) 10K type strain sequencing project: providing services to taxonomists for standard genome sequencing and annotation.</title>
        <authorList>
            <consortium name="The Broad Institute Genomics Platform"/>
            <consortium name="The Broad Institute Genome Sequencing Center for Infectious Disease"/>
            <person name="Wu L."/>
            <person name="Ma J."/>
        </authorList>
    </citation>
    <scope>NUCLEOTIDE SEQUENCE [LARGE SCALE GENOMIC DNA]</scope>
    <source>
        <strain evidence="2">JCM 31319</strain>
    </source>
</reference>
<evidence type="ECO:0000313" key="2">
    <source>
        <dbReference type="Proteomes" id="UP001597094"/>
    </source>
</evidence>
<evidence type="ECO:0008006" key="3">
    <source>
        <dbReference type="Google" id="ProtNLM"/>
    </source>
</evidence>
<name>A0ABW3SNU0_9BACT</name>
<accession>A0ABW3SNU0</accession>
<organism evidence="1 2">
    <name type="scientific">Pontibacter rugosus</name>
    <dbReference type="NCBI Taxonomy" id="1745966"/>
    <lineage>
        <taxon>Bacteria</taxon>
        <taxon>Pseudomonadati</taxon>
        <taxon>Bacteroidota</taxon>
        <taxon>Cytophagia</taxon>
        <taxon>Cytophagales</taxon>
        <taxon>Hymenobacteraceae</taxon>
        <taxon>Pontibacter</taxon>
    </lineage>
</organism>
<dbReference type="Proteomes" id="UP001597094">
    <property type="component" value="Unassembled WGS sequence"/>
</dbReference>
<evidence type="ECO:0000313" key="1">
    <source>
        <dbReference type="EMBL" id="MFD1186583.1"/>
    </source>
</evidence>
<proteinExistence type="predicted"/>
<comment type="caution">
    <text evidence="1">The sequence shown here is derived from an EMBL/GenBank/DDBJ whole genome shotgun (WGS) entry which is preliminary data.</text>
</comment>
<protein>
    <recommendedName>
        <fullName evidence="3">STAS/SEC14 domain-containing protein</fullName>
    </recommendedName>
</protein>
<gene>
    <name evidence="1" type="ORF">ACFQ2O_10225</name>
</gene>
<dbReference type="EMBL" id="JBHTLD010000078">
    <property type="protein sequence ID" value="MFD1186583.1"/>
    <property type="molecule type" value="Genomic_DNA"/>
</dbReference>